<dbReference type="Proteomes" id="UP000008703">
    <property type="component" value="Chromosome"/>
</dbReference>
<keyword evidence="3" id="KW-1185">Reference proteome</keyword>
<keyword evidence="2" id="KW-0560">Oxidoreductase</keyword>
<protein>
    <submittedName>
        <fullName evidence="2">Antibiotic biosynthesis monooxygenase</fullName>
    </submittedName>
</protein>
<dbReference type="KEGG" id="svl:Strvi_4651"/>
<dbReference type="InterPro" id="IPR007138">
    <property type="entry name" value="ABM_dom"/>
</dbReference>
<proteinExistence type="predicted"/>
<dbReference type="SUPFAM" id="SSF54909">
    <property type="entry name" value="Dimeric alpha+beta barrel"/>
    <property type="match status" value="1"/>
</dbReference>
<reference evidence="2" key="1">
    <citation type="submission" date="2011-08" db="EMBL/GenBank/DDBJ databases">
        <title>Complete sequence of chromosome of Streptomyces violaceusniger Tu 4113.</title>
        <authorList>
            <consortium name="US DOE Joint Genome Institute"/>
            <person name="Lucas S."/>
            <person name="Han J."/>
            <person name="Lapidus A."/>
            <person name="Cheng J.-F."/>
            <person name="Goodwin L."/>
            <person name="Pitluck S."/>
            <person name="Peters L."/>
            <person name="Ivanova N."/>
            <person name="Daligault H."/>
            <person name="Detter J.C."/>
            <person name="Han C."/>
            <person name="Tapia R."/>
            <person name="Land M."/>
            <person name="Hauser L."/>
            <person name="Kyrpides N."/>
            <person name="Ivanova N."/>
            <person name="Pagani I."/>
            <person name="Hagen A."/>
            <person name="Katz L."/>
            <person name="Fiedler H.-P."/>
            <person name="Keasling J."/>
            <person name="Fortman J."/>
            <person name="Woyke T."/>
        </authorList>
    </citation>
    <scope>NUCLEOTIDE SEQUENCE [LARGE SCALE GENOMIC DNA]</scope>
    <source>
        <strain evidence="2">Tu 4113</strain>
    </source>
</reference>
<dbReference type="eggNOG" id="COG2329">
    <property type="taxonomic scope" value="Bacteria"/>
</dbReference>
<sequence length="118" mass="12931">MILRSWSARAPIGNTAAFLDTFKSSILPHMEGFPGYRGCYLLRREEDDQVHIQVLSLWNSPAAVEGFAGTDALTAVVSPAVADLMTDYDTEVRHETVVLDTVTGHDEDPATPKQEDPS</sequence>
<name>G2PF96_STRV4</name>
<evidence type="ECO:0000313" key="3">
    <source>
        <dbReference type="Proteomes" id="UP000008703"/>
    </source>
</evidence>
<organism evidence="2 3">
    <name type="scientific">Streptomyces violaceusniger (strain Tu 4113)</name>
    <dbReference type="NCBI Taxonomy" id="653045"/>
    <lineage>
        <taxon>Bacteria</taxon>
        <taxon>Bacillati</taxon>
        <taxon>Actinomycetota</taxon>
        <taxon>Actinomycetes</taxon>
        <taxon>Kitasatosporales</taxon>
        <taxon>Streptomycetaceae</taxon>
        <taxon>Streptomyces</taxon>
        <taxon>Streptomyces violaceusniger group</taxon>
    </lineage>
</organism>
<accession>G2PF96</accession>
<dbReference type="EMBL" id="CP002994">
    <property type="protein sequence ID" value="AEM84239.1"/>
    <property type="molecule type" value="Genomic_DNA"/>
</dbReference>
<keyword evidence="2" id="KW-0503">Monooxygenase</keyword>
<dbReference type="GO" id="GO:0004497">
    <property type="term" value="F:monooxygenase activity"/>
    <property type="evidence" value="ECO:0007669"/>
    <property type="project" value="UniProtKB-KW"/>
</dbReference>
<evidence type="ECO:0000259" key="1">
    <source>
        <dbReference type="Pfam" id="PF03992"/>
    </source>
</evidence>
<evidence type="ECO:0000313" key="2">
    <source>
        <dbReference type="EMBL" id="AEM84239.1"/>
    </source>
</evidence>
<dbReference type="AlphaFoldDB" id="G2PF96"/>
<feature type="domain" description="ABM" evidence="1">
    <location>
        <begin position="9"/>
        <end position="76"/>
    </location>
</feature>
<dbReference type="Gene3D" id="3.30.70.100">
    <property type="match status" value="1"/>
</dbReference>
<gene>
    <name evidence="2" type="ORF">Strvi_4651</name>
</gene>
<dbReference type="Pfam" id="PF03992">
    <property type="entry name" value="ABM"/>
    <property type="match status" value="1"/>
</dbReference>
<dbReference type="InterPro" id="IPR011008">
    <property type="entry name" value="Dimeric_a/b-barrel"/>
</dbReference>
<dbReference type="RefSeq" id="WP_014057736.1">
    <property type="nucleotide sequence ID" value="NC_015957.1"/>
</dbReference>
<dbReference type="HOGENOM" id="CLU_170225_0_0_11"/>